<feature type="signal peptide" evidence="1">
    <location>
        <begin position="1"/>
        <end position="24"/>
    </location>
</feature>
<evidence type="ECO:0000313" key="2">
    <source>
        <dbReference type="EMBL" id="CAB5688668.1"/>
    </source>
</evidence>
<evidence type="ECO:0000313" key="3">
    <source>
        <dbReference type="Proteomes" id="UP000834611"/>
    </source>
</evidence>
<dbReference type="Proteomes" id="UP000834611">
    <property type="component" value="Unassembled WGS sequence"/>
</dbReference>
<name>A0A9N8D1A6_PRORE</name>
<dbReference type="AlphaFoldDB" id="A0A9N8D1A6"/>
<keyword evidence="1" id="KW-0732">Signal</keyword>
<sequence>MKPFAMIHCLLICLLLGCTSQEIAEWNQKVSDFGGQINTVVTGGKQARSEKDYAIALPVDIDTAASRLRRYYGYSDVNAQIAALRQSGKASDEWAAMAIAEEGRIFEAAPGSYYKFGNKLGENEPRDEVTLELEKNGSGTRLYITYRSSFSSHLTDSYVNPLFYQMRDVAAGKAKGKTRRP</sequence>
<dbReference type="PROSITE" id="PS51257">
    <property type="entry name" value="PROKAR_LIPOPROTEIN"/>
    <property type="match status" value="1"/>
</dbReference>
<protein>
    <recommendedName>
        <fullName evidence="4">Lipoprotein</fullName>
    </recommendedName>
</protein>
<accession>A0A9N8D1A6</accession>
<reference evidence="2" key="1">
    <citation type="submission" date="2020-05" db="EMBL/GenBank/DDBJ databases">
        <authorList>
            <person name="Delgado-Blas J."/>
        </authorList>
    </citation>
    <scope>NUCLEOTIDE SEQUENCE</scope>
    <source>
        <strain evidence="2">BB1453</strain>
    </source>
</reference>
<evidence type="ECO:0008006" key="4">
    <source>
        <dbReference type="Google" id="ProtNLM"/>
    </source>
</evidence>
<evidence type="ECO:0000256" key="1">
    <source>
        <dbReference type="SAM" id="SignalP"/>
    </source>
</evidence>
<organism evidence="2 3">
    <name type="scientific">Providencia rettgeri</name>
    <dbReference type="NCBI Taxonomy" id="587"/>
    <lineage>
        <taxon>Bacteria</taxon>
        <taxon>Pseudomonadati</taxon>
        <taxon>Pseudomonadota</taxon>
        <taxon>Gammaproteobacteria</taxon>
        <taxon>Enterobacterales</taxon>
        <taxon>Morganellaceae</taxon>
        <taxon>Providencia</taxon>
    </lineage>
</organism>
<dbReference type="RefSeq" id="WP_164455040.1">
    <property type="nucleotide sequence ID" value="NZ_AP022372.1"/>
</dbReference>
<feature type="chain" id="PRO_5040379080" description="Lipoprotein" evidence="1">
    <location>
        <begin position="25"/>
        <end position="181"/>
    </location>
</feature>
<proteinExistence type="predicted"/>
<comment type="caution">
    <text evidence="2">The sequence shown here is derived from an EMBL/GenBank/DDBJ whole genome shotgun (WGS) entry which is preliminary data.</text>
</comment>
<dbReference type="EMBL" id="CAHPSF010000003">
    <property type="protein sequence ID" value="CAB5688668.1"/>
    <property type="molecule type" value="Genomic_DNA"/>
</dbReference>
<gene>
    <name evidence="2" type="ORF">GHA_01751</name>
</gene>